<accession>A0A1H6I2S8</accession>
<protein>
    <submittedName>
        <fullName evidence="2">Uncharacterized protein</fullName>
    </submittedName>
</protein>
<feature type="signal peptide" evidence="1">
    <location>
        <begin position="1"/>
        <end position="23"/>
    </location>
</feature>
<reference evidence="2 3" key="1">
    <citation type="submission" date="2016-10" db="EMBL/GenBank/DDBJ databases">
        <authorList>
            <person name="de Groot N.N."/>
        </authorList>
    </citation>
    <scope>NUCLEOTIDE SEQUENCE [LARGE SCALE GENOMIC DNA]</scope>
    <source>
        <strain evidence="2 3">DSM 23031</strain>
    </source>
</reference>
<sequence>MKKLILLAAFGVAGLLSAKGAPAKSLSLKTVKSSKTVQLKSKKNS</sequence>
<gene>
    <name evidence="2" type="ORF">SAMN05421593_3862</name>
</gene>
<dbReference type="EMBL" id="FNWQ01000005">
    <property type="protein sequence ID" value="SEH40938.1"/>
    <property type="molecule type" value="Genomic_DNA"/>
</dbReference>
<dbReference type="AlphaFoldDB" id="A0A1H6I2S8"/>
<evidence type="ECO:0000313" key="3">
    <source>
        <dbReference type="Proteomes" id="UP000198561"/>
    </source>
</evidence>
<keyword evidence="1" id="KW-0732">Signal</keyword>
<dbReference type="RefSeq" id="WP_167358467.1">
    <property type="nucleotide sequence ID" value="NZ_FNWQ01000005.1"/>
</dbReference>
<proteinExistence type="predicted"/>
<name>A0A1H6I2S8_CHRCI</name>
<evidence type="ECO:0000256" key="1">
    <source>
        <dbReference type="SAM" id="SignalP"/>
    </source>
</evidence>
<feature type="chain" id="PRO_5011485423" evidence="1">
    <location>
        <begin position="24"/>
        <end position="45"/>
    </location>
</feature>
<dbReference type="Proteomes" id="UP000198561">
    <property type="component" value="Unassembled WGS sequence"/>
</dbReference>
<organism evidence="2 3">
    <name type="scientific">Chryseobacterium culicis</name>
    <dbReference type="NCBI Taxonomy" id="680127"/>
    <lineage>
        <taxon>Bacteria</taxon>
        <taxon>Pseudomonadati</taxon>
        <taxon>Bacteroidota</taxon>
        <taxon>Flavobacteriia</taxon>
        <taxon>Flavobacteriales</taxon>
        <taxon>Weeksellaceae</taxon>
        <taxon>Chryseobacterium group</taxon>
        <taxon>Chryseobacterium</taxon>
    </lineage>
</organism>
<evidence type="ECO:0000313" key="2">
    <source>
        <dbReference type="EMBL" id="SEH40938.1"/>
    </source>
</evidence>